<name>A0A4C1ZHS6_EUMVA</name>
<evidence type="ECO:0000313" key="2">
    <source>
        <dbReference type="Proteomes" id="UP000299102"/>
    </source>
</evidence>
<sequence>MEEPETTKDGKRELRSVIYDGEIRSSALGLRRKLKLLTLTGRPLGIRAAYILRLCNKATLRSLDLVLHACTVVAINDRLQHCDGKVRDQRFNVLFES</sequence>
<reference evidence="1 2" key="1">
    <citation type="journal article" date="2019" name="Commun. Biol.">
        <title>The bagworm genome reveals a unique fibroin gene that provides high tensile strength.</title>
        <authorList>
            <person name="Kono N."/>
            <person name="Nakamura H."/>
            <person name="Ohtoshi R."/>
            <person name="Tomita M."/>
            <person name="Numata K."/>
            <person name="Arakawa K."/>
        </authorList>
    </citation>
    <scope>NUCLEOTIDE SEQUENCE [LARGE SCALE GENOMIC DNA]</scope>
</reference>
<organism evidence="1 2">
    <name type="scientific">Eumeta variegata</name>
    <name type="common">Bagworm moth</name>
    <name type="synonym">Eumeta japonica</name>
    <dbReference type="NCBI Taxonomy" id="151549"/>
    <lineage>
        <taxon>Eukaryota</taxon>
        <taxon>Metazoa</taxon>
        <taxon>Ecdysozoa</taxon>
        <taxon>Arthropoda</taxon>
        <taxon>Hexapoda</taxon>
        <taxon>Insecta</taxon>
        <taxon>Pterygota</taxon>
        <taxon>Neoptera</taxon>
        <taxon>Endopterygota</taxon>
        <taxon>Lepidoptera</taxon>
        <taxon>Glossata</taxon>
        <taxon>Ditrysia</taxon>
        <taxon>Tineoidea</taxon>
        <taxon>Psychidae</taxon>
        <taxon>Oiketicinae</taxon>
        <taxon>Eumeta</taxon>
    </lineage>
</organism>
<gene>
    <name evidence="1" type="ORF">EVAR_58993_1</name>
</gene>
<proteinExistence type="predicted"/>
<protein>
    <submittedName>
        <fullName evidence="1">Uncharacterized protein</fullName>
    </submittedName>
</protein>
<dbReference type="EMBL" id="BGZK01001929">
    <property type="protein sequence ID" value="GBP88391.1"/>
    <property type="molecule type" value="Genomic_DNA"/>
</dbReference>
<dbReference type="Proteomes" id="UP000299102">
    <property type="component" value="Unassembled WGS sequence"/>
</dbReference>
<accession>A0A4C1ZHS6</accession>
<dbReference type="AlphaFoldDB" id="A0A4C1ZHS6"/>
<evidence type="ECO:0000313" key="1">
    <source>
        <dbReference type="EMBL" id="GBP88391.1"/>
    </source>
</evidence>
<comment type="caution">
    <text evidence="1">The sequence shown here is derived from an EMBL/GenBank/DDBJ whole genome shotgun (WGS) entry which is preliminary data.</text>
</comment>
<keyword evidence="2" id="KW-1185">Reference proteome</keyword>